<dbReference type="PANTHER" id="PTHR46928">
    <property type="entry name" value="MESENCHYME-SPECIFIC CELL SURFACE GLYCOPROTEIN"/>
    <property type="match status" value="1"/>
</dbReference>
<evidence type="ECO:0000256" key="1">
    <source>
        <dbReference type="SAM" id="SignalP"/>
    </source>
</evidence>
<dbReference type="RefSeq" id="WP_126536025.1">
    <property type="nucleotide sequence ID" value="NZ_BSPM01000008.1"/>
</dbReference>
<dbReference type="Gene3D" id="2.130.10.10">
    <property type="entry name" value="YVTN repeat-like/Quinoprotein amine dehydrogenase"/>
    <property type="match status" value="1"/>
</dbReference>
<dbReference type="SUPFAM" id="SSF50969">
    <property type="entry name" value="YVTN repeat-like/Quinoprotein amine dehydrogenase"/>
    <property type="match status" value="1"/>
</dbReference>
<dbReference type="OrthoDB" id="9803927at2"/>
<dbReference type="Pfam" id="PF13449">
    <property type="entry name" value="Phytase-like"/>
    <property type="match status" value="1"/>
</dbReference>
<dbReference type="SUPFAM" id="SSF63829">
    <property type="entry name" value="Calcium-dependent phosphotriesterase"/>
    <property type="match status" value="1"/>
</dbReference>
<sequence length="730" mass="75637">MTRTTLRGALALALLSTTAIAAGAAPVFNRVATFEVTDNLPEDARGKPSVAEIVSATADGNTLVYTDSPQQGVGIVDITDPAAPKAAGFVALGGEPTSVKVVGGKALVGVVTSKSKAEPSGHLAVVDIASKTVESTCDLGGQPDSVAVSPDKAYMAIAIENERDEEVAKGDLPQLPGGFVAVLKLDGGLPACAGLAKVDVTGLAAVAPEDPEPEFVSINGRNEAVVTLQENNHLVVIDLATAKVVNHFSAGTVTLEQVDTEKDGVIDLSGTKKDVAREPDGVVWLDDDRFATANEGDWKGGTRGFTVWNKDGTVVYESGASLEHEVVALGHYNDKRNKKGIEIEGVEAGSFDGDRLLFVASERASVVAVYRDGATPELLQILPSGIGPEGVLAIPARNLLVTANETDLVEDGGVRAHVMIYARAEGTPAYPTIHSAKTADGLPIPFGALSGLAADHAEAGKLYAVSDSVYSTGRILTIDAKTTPATITGALTVTRGGKPAEKLDLEGIATRDGGGFWLASEGNPKKELKNLLLKVSAEGAIEEEIELPAEITAGMTNYGFEGVTTTGAGADETVWLAVQRGWESDPKGTTKLLSYKPATKAWGVVHYPLDAAAEGAWVGLSEVTAVGDRLVLIERDNQIGPKARLKALTSVSLAGLVPAAVGAAEIPTVTKTAVRDLVPDLAAFHGFVVDKVEGFTVDAAGDAYVVTDNDGVDDSSGETYFLKLGKLPTP</sequence>
<protein>
    <submittedName>
        <fullName evidence="3">Phytase-like protein with esterase activity</fullName>
    </submittedName>
</protein>
<evidence type="ECO:0000313" key="3">
    <source>
        <dbReference type="EMBL" id="TDP87105.1"/>
    </source>
</evidence>
<proteinExistence type="predicted"/>
<keyword evidence="1" id="KW-0732">Signal</keyword>
<dbReference type="PANTHER" id="PTHR46928:SF1">
    <property type="entry name" value="MESENCHYME-SPECIFIC CELL SURFACE GLYCOPROTEIN"/>
    <property type="match status" value="1"/>
</dbReference>
<feature type="chain" id="PRO_5020670595" evidence="1">
    <location>
        <begin position="22"/>
        <end position="730"/>
    </location>
</feature>
<evidence type="ECO:0000313" key="4">
    <source>
        <dbReference type="Proteomes" id="UP000294547"/>
    </source>
</evidence>
<dbReference type="InterPro" id="IPR011044">
    <property type="entry name" value="Quino_amine_DH_bsu"/>
</dbReference>
<dbReference type="Proteomes" id="UP000294547">
    <property type="component" value="Unassembled WGS sequence"/>
</dbReference>
<organism evidence="3 4">
    <name type="scientific">Oharaeibacter diazotrophicus</name>
    <dbReference type="NCBI Taxonomy" id="1920512"/>
    <lineage>
        <taxon>Bacteria</taxon>
        <taxon>Pseudomonadati</taxon>
        <taxon>Pseudomonadota</taxon>
        <taxon>Alphaproteobacteria</taxon>
        <taxon>Hyphomicrobiales</taxon>
        <taxon>Pleomorphomonadaceae</taxon>
        <taxon>Oharaeibacter</taxon>
    </lineage>
</organism>
<keyword evidence="4" id="KW-1185">Reference proteome</keyword>
<dbReference type="AlphaFoldDB" id="A0A4R6RLV5"/>
<evidence type="ECO:0000259" key="2">
    <source>
        <dbReference type="Pfam" id="PF13449"/>
    </source>
</evidence>
<reference evidence="3 4" key="1">
    <citation type="submission" date="2019-03" db="EMBL/GenBank/DDBJ databases">
        <title>Genomic Encyclopedia of Type Strains, Phase IV (KMG-IV): sequencing the most valuable type-strain genomes for metagenomic binning, comparative biology and taxonomic classification.</title>
        <authorList>
            <person name="Goeker M."/>
        </authorList>
    </citation>
    <scope>NUCLEOTIDE SEQUENCE [LARGE SCALE GENOMIC DNA]</scope>
    <source>
        <strain evidence="3 4">DSM 102969</strain>
    </source>
</reference>
<dbReference type="InterPro" id="IPR015943">
    <property type="entry name" value="WD40/YVTN_repeat-like_dom_sf"/>
</dbReference>
<name>A0A4R6RLV5_9HYPH</name>
<feature type="signal peptide" evidence="1">
    <location>
        <begin position="1"/>
        <end position="21"/>
    </location>
</feature>
<dbReference type="InterPro" id="IPR052956">
    <property type="entry name" value="Mesenchyme-surface_protein"/>
</dbReference>
<dbReference type="EMBL" id="SNXY01000006">
    <property type="protein sequence ID" value="TDP87105.1"/>
    <property type="molecule type" value="Genomic_DNA"/>
</dbReference>
<feature type="domain" description="Phytase-like" evidence="2">
    <location>
        <begin position="444"/>
        <end position="710"/>
    </location>
</feature>
<comment type="caution">
    <text evidence="3">The sequence shown here is derived from an EMBL/GenBank/DDBJ whole genome shotgun (WGS) entry which is preliminary data.</text>
</comment>
<gene>
    <name evidence="3" type="ORF">EDD54_0991</name>
</gene>
<accession>A0A4R6RLV5</accession>
<dbReference type="InterPro" id="IPR027372">
    <property type="entry name" value="Phytase-like_dom"/>
</dbReference>